<evidence type="ECO:0000313" key="3">
    <source>
        <dbReference type="EMBL" id="NHB75993.1"/>
    </source>
</evidence>
<dbReference type="Pfam" id="PF13191">
    <property type="entry name" value="AAA_16"/>
    <property type="match status" value="1"/>
</dbReference>
<gene>
    <name evidence="3" type="ORF">G8O29_04445</name>
</gene>
<organism evidence="3 4">
    <name type="scientific">Rhodobacter calidifons</name>
    <dbReference type="NCBI Taxonomy" id="2715277"/>
    <lineage>
        <taxon>Bacteria</taxon>
        <taxon>Pseudomonadati</taxon>
        <taxon>Pseudomonadota</taxon>
        <taxon>Alphaproteobacteria</taxon>
        <taxon>Rhodobacterales</taxon>
        <taxon>Rhodobacter group</taxon>
        <taxon>Rhodobacter</taxon>
    </lineage>
</organism>
<keyword evidence="3" id="KW-0067">ATP-binding</keyword>
<dbReference type="Gene3D" id="3.40.50.300">
    <property type="entry name" value="P-loop containing nucleotide triphosphate hydrolases"/>
    <property type="match status" value="1"/>
</dbReference>
<dbReference type="InterPro" id="IPR027417">
    <property type="entry name" value="P-loop_NTPase"/>
</dbReference>
<proteinExistence type="predicted"/>
<dbReference type="Proteomes" id="UP001515660">
    <property type="component" value="Unassembled WGS sequence"/>
</dbReference>
<sequence length="1075" mass="116312">MVDLAPLHLTRAALMGAFDPLTLLGLTKGKDAPRLRALARVATEVKLGETWLWRLTPDAQREGLAWLPGGDERRKLLADLPPGSGDALGRALRLLLAGGRAPPPIARRRRARPSEAELPELLALLQALELLTNVEVTLEGWAAEPDLARRLAVATVAADKGAASRQILGWTLHGRGTQLAALHAFAARGEVRMPPLVPPEAVTARRSAAAPTVILSGLGGSGKSALIEALRRRLGRGEVIFRAVFDLDQPALRAGNRVALTQELLRQIGEQRDDLDERLSAIRQSLRAGVAAGSEVVDPGREASAVLASLAALNDLLSEDGELPIRLVLIFDTFEEALILGEFQIRLIADWIALLGRRRLQPRVILAGREADRIPVSMLPGLAVQGVLPLGDLGTRAGRALLRDQFRARKVAAEDLVPKLVAVYGSDPLTLVMLARFAESLGSEGRDVRADLIALAEDGASEARARLDGEMQQTFLFSRILNRLPRQDVQALASPGLVLRRITPELIREVLAGPCGLKPGLTRAEATQLFKRLADVRWLVRPVSEEPPMVEHVPELRRRMLSQTLRDPRAKAVAEAAIAWFESLDASDHPGAELEAIYYRALLDPASLPRDPDLLRRLDDHLGVFVADLDFARELFRHARGKIVSQKTVQSLAWGEARFGARDQRIRLQMSEGQERAASAETTMAGGPEERGPMSAGEVTLAFVELRLSVAAAQAPRLARALLDAFPGTVTRLSFTGGEMAAEDLQDLSLAALQAATACLAPEVGPGPATDLRAAVRDWLDDAEQRARLKWAYANATQQSGQLWPARLATVLVLSLADGTALSDLGEALPLGVQGMARLSHSPFAWRSLRLVGPLREGAEVKGIALAYLGHEVMAVVAAEFQAWVGSNVPKPRQEELSRVFRTLFDNPAQVSIRDHNAVDAMLYREDVTIRDRLPSLARLPSAMPGRLPEFHGAFRFILTGDELAPEVVQEAVADLARRVPWWPGDLDPEAFAEAPYSLTLVASLVDTADRCGRLPDLAAALARQAGAPAACQRLSDLIEATASHYRHAADAAHGLQSLPRGREAGPPFQLPDSL</sequence>
<dbReference type="RefSeq" id="WP_166402006.1">
    <property type="nucleotide sequence ID" value="NZ_JAANHS010000002.1"/>
</dbReference>
<evidence type="ECO:0000256" key="1">
    <source>
        <dbReference type="SAM" id="MobiDB-lite"/>
    </source>
</evidence>
<evidence type="ECO:0000313" key="4">
    <source>
        <dbReference type="Proteomes" id="UP001515660"/>
    </source>
</evidence>
<dbReference type="InterPro" id="IPR041664">
    <property type="entry name" value="AAA_16"/>
</dbReference>
<dbReference type="GO" id="GO:0005524">
    <property type="term" value="F:ATP binding"/>
    <property type="evidence" value="ECO:0007669"/>
    <property type="project" value="UniProtKB-KW"/>
</dbReference>
<evidence type="ECO:0000259" key="2">
    <source>
        <dbReference type="Pfam" id="PF13191"/>
    </source>
</evidence>
<comment type="caution">
    <text evidence="3">The sequence shown here is derived from an EMBL/GenBank/DDBJ whole genome shotgun (WGS) entry which is preliminary data.</text>
</comment>
<keyword evidence="4" id="KW-1185">Reference proteome</keyword>
<feature type="domain" description="Orc1-like AAA ATPase" evidence="2">
    <location>
        <begin position="204"/>
        <end position="337"/>
    </location>
</feature>
<feature type="region of interest" description="Disordered" evidence="1">
    <location>
        <begin position="673"/>
        <end position="692"/>
    </location>
</feature>
<protein>
    <submittedName>
        <fullName evidence="3">ATP-binding protein</fullName>
    </submittedName>
</protein>
<dbReference type="SUPFAM" id="SSF52540">
    <property type="entry name" value="P-loop containing nucleoside triphosphate hydrolases"/>
    <property type="match status" value="1"/>
</dbReference>
<dbReference type="EMBL" id="JAANHS010000002">
    <property type="protein sequence ID" value="NHB75993.1"/>
    <property type="molecule type" value="Genomic_DNA"/>
</dbReference>
<keyword evidence="3" id="KW-0547">Nucleotide-binding</keyword>
<accession>A0ABX0G548</accession>
<reference evidence="3 4" key="1">
    <citation type="journal article" date="2022" name="Microorganisms">
        <title>Genome Sequence and Characterization of a Xanthorhodopsin-Containing, Aerobic Anoxygenic Phototrophic Rhodobacter Species, Isolated from Mesophilic Conditions at Yellowstone National Park.</title>
        <authorList>
            <person name="Kyndt J.A."/>
            <person name="Robertson S."/>
            <person name="Shoffstall I.B."/>
            <person name="Ramaley R.F."/>
            <person name="Meyer T.E."/>
        </authorList>
    </citation>
    <scope>NUCLEOTIDE SEQUENCE [LARGE SCALE GENOMIC DNA]</scope>
    <source>
        <strain evidence="3 4">M37P</strain>
    </source>
</reference>
<name>A0ABX0G548_9RHOB</name>
<feature type="region of interest" description="Disordered" evidence="1">
    <location>
        <begin position="1056"/>
        <end position="1075"/>
    </location>
</feature>